<organism evidence="1 2">
    <name type="scientific">Paenibacillus amylolyticus</name>
    <dbReference type="NCBI Taxonomy" id="1451"/>
    <lineage>
        <taxon>Bacteria</taxon>
        <taxon>Bacillati</taxon>
        <taxon>Bacillota</taxon>
        <taxon>Bacilli</taxon>
        <taxon>Bacillales</taxon>
        <taxon>Paenibacillaceae</taxon>
        <taxon>Paenibacillus</taxon>
    </lineage>
</organism>
<dbReference type="Proteomes" id="UP001364764">
    <property type="component" value="Plasmid pY5S7-1"/>
</dbReference>
<reference evidence="1 2" key="1">
    <citation type="submission" date="2024-02" db="EMBL/GenBank/DDBJ databases">
        <title>Complete sequences of two Paenibacillus sp. strains and one Lysinibacillus strain isolated from the environment on STAA medium highlight biotechnological potential.</title>
        <authorList>
            <person name="Attere S.A."/>
            <person name="Piche L.C."/>
            <person name="Intertaglia L."/>
            <person name="Lami R."/>
            <person name="Charette S.J."/>
            <person name="Vincent A.T."/>
        </authorList>
    </citation>
    <scope>NUCLEOTIDE SEQUENCE [LARGE SCALE GENOMIC DNA]</scope>
    <source>
        <strain evidence="1 2">Y5S-7</strain>
        <plasmid evidence="1 2">pY5S7-1</plasmid>
    </source>
</reference>
<geneLocation type="plasmid" evidence="1 2">
    <name>pY5S7-1</name>
</geneLocation>
<evidence type="ECO:0000313" key="1">
    <source>
        <dbReference type="EMBL" id="WWP23921.1"/>
    </source>
</evidence>
<evidence type="ECO:0008006" key="3">
    <source>
        <dbReference type="Google" id="ProtNLM"/>
    </source>
</evidence>
<sequence>MANKRKKALFVIVEGESDSLFFFEELQRICRDEHIHIKAYHGDIFTDLNQQNIPIRDRVRTFFKDRLDNLRISDFLGIIHFTDTDGAYANDEYVIVDQQQQDKIRYHNRGIYVNSDDQQLKMQLRNKLKLEHTSNARKLMNITYKSTEIPYRLFYLSQNLEHLVFDALNVPDNEKVKKIVGAMSKQSGQVNVESLLKQHHPALSNITDKYRDSWDFIFQGDNSLQRYTNAALMYDYLEELLAAKK</sequence>
<dbReference type="GeneID" id="93480101"/>
<keyword evidence="1" id="KW-0614">Plasmid</keyword>
<dbReference type="RefSeq" id="WP_100526619.1">
    <property type="nucleotide sequence ID" value="NZ_CP145893.1"/>
</dbReference>
<name>A0ABD8B253_PAEAM</name>
<evidence type="ECO:0000313" key="2">
    <source>
        <dbReference type="Proteomes" id="UP001364764"/>
    </source>
</evidence>
<gene>
    <name evidence="1" type="ORF">V6668_31510</name>
</gene>
<proteinExistence type="predicted"/>
<protein>
    <recommendedName>
        <fullName evidence="3">DUF4276 family protein</fullName>
    </recommendedName>
</protein>
<dbReference type="EMBL" id="CP145893">
    <property type="protein sequence ID" value="WWP23921.1"/>
    <property type="molecule type" value="Genomic_DNA"/>
</dbReference>
<accession>A0ABD8B253</accession>
<dbReference type="AlphaFoldDB" id="A0ABD8B253"/>